<dbReference type="RefSeq" id="WP_188487881.1">
    <property type="nucleotide sequence ID" value="NZ_BMCS01000001.1"/>
</dbReference>
<dbReference type="SUPFAM" id="SSF55931">
    <property type="entry name" value="Glutamine synthetase/guanido kinase"/>
    <property type="match status" value="1"/>
</dbReference>
<keyword evidence="2 5" id="KW-0547">Nucleotide-binding</keyword>
<dbReference type="Gene3D" id="3.30.590.20">
    <property type="match status" value="1"/>
</dbReference>
<gene>
    <name evidence="8" type="primary">gshA</name>
    <name evidence="5" type="synonym">egtA</name>
    <name evidence="8" type="ORF">GCM10007298_12360</name>
</gene>
<evidence type="ECO:0000313" key="8">
    <source>
        <dbReference type="EMBL" id="GGF17878.1"/>
    </source>
</evidence>
<proteinExistence type="inferred from homology"/>
<comment type="similarity">
    <text evidence="5 6">Belongs to the glutamate--cysteine ligase type 2 family. EgtA subfamily.</text>
</comment>
<dbReference type="PIRSF" id="PIRSF017901">
    <property type="entry name" value="GCL"/>
    <property type="match status" value="1"/>
</dbReference>
<comment type="pathway">
    <text evidence="5">Amino-acid biosynthesis; ergothioneine biosynthesis.</text>
</comment>
<feature type="region of interest" description="Disordered" evidence="7">
    <location>
        <begin position="72"/>
        <end position="108"/>
    </location>
</feature>
<dbReference type="InterPro" id="IPR014746">
    <property type="entry name" value="Gln_synth/guanido_kin_cat_dom"/>
</dbReference>
<evidence type="ECO:0000256" key="3">
    <source>
        <dbReference type="ARBA" id="ARBA00022840"/>
    </source>
</evidence>
<evidence type="ECO:0000256" key="2">
    <source>
        <dbReference type="ARBA" id="ARBA00022741"/>
    </source>
</evidence>
<protein>
    <recommendedName>
        <fullName evidence="5">Glutamate--cysteine ligase EgtA</fullName>
        <ecNumber evidence="5">6.3.2.2</ecNumber>
    </recommendedName>
    <alternativeName>
        <fullName evidence="5">Gamma-glutamylcysteine synthase</fullName>
        <shortName evidence="5">GCS</shortName>
        <shortName evidence="5">Gamma-ECS</shortName>
    </alternativeName>
</protein>
<sequence>MTTSTDEISSRPAAAAHLTRVCFKLGPPRLIGAELEWFTRRVDLTDPSPRTRALTDDSPRPELTDLAVALGPHAPQSIDPGSPATPLRSGSVVSVEPGGQVELSSSPETDVASLRTALASDEQQLRALLATRGVEMVGGAADGVRPPHRLLTTERYRAMEESFARRGQFGRLMMCNTAAVQVAFDAGSDVEKAVARWTLLHTIGPALIAAFANSPDLHGATDQRWASQRMRAWLEIDRTRIPPPAQTVDDYTAWVLDIPLLCIRCADGTLWSPPAGTTLGDWMDGRLDERVGRRPTADDLDYHVSTVFPMVRPKGYLEVRYLDGQPDGLWGVPIAALAALMSGDSVAEAATEIAAPTADAWTRAARCGLDDTELRTAAHRLLTLAADATDTADERETLGTAAARCARGVMPGEEPTS</sequence>
<dbReference type="NCBIfam" id="TIGR03444">
    <property type="entry name" value="EgtA_Cys_ligase"/>
    <property type="match status" value="1"/>
</dbReference>
<dbReference type="GO" id="GO:0016874">
    <property type="term" value="F:ligase activity"/>
    <property type="evidence" value="ECO:0007669"/>
    <property type="project" value="UniProtKB-KW"/>
</dbReference>
<evidence type="ECO:0000313" key="9">
    <source>
        <dbReference type="Proteomes" id="UP000632454"/>
    </source>
</evidence>
<name>A0ABQ1UFG6_9NOCA</name>
<evidence type="ECO:0000256" key="6">
    <source>
        <dbReference type="PIRNR" id="PIRNR017901"/>
    </source>
</evidence>
<keyword evidence="9" id="KW-1185">Reference proteome</keyword>
<reference evidence="9" key="1">
    <citation type="journal article" date="2019" name="Int. J. Syst. Evol. Microbiol.">
        <title>The Global Catalogue of Microorganisms (GCM) 10K type strain sequencing project: providing services to taxonomists for standard genome sequencing and annotation.</title>
        <authorList>
            <consortium name="The Broad Institute Genomics Platform"/>
            <consortium name="The Broad Institute Genome Sequencing Center for Infectious Disease"/>
            <person name="Wu L."/>
            <person name="Ma J."/>
        </authorList>
    </citation>
    <scope>NUCLEOTIDE SEQUENCE [LARGE SCALE GENOMIC DNA]</scope>
    <source>
        <strain evidence="9">CCM 7855</strain>
    </source>
</reference>
<dbReference type="InterPro" id="IPR035434">
    <property type="entry name" value="GCL_bact_plant"/>
</dbReference>
<evidence type="ECO:0000256" key="4">
    <source>
        <dbReference type="ARBA" id="ARBA00048819"/>
    </source>
</evidence>
<comment type="function">
    <text evidence="5">Catalyzes the synthesis of gamma-glutamylcysteine (gamma-GC). This compound is used as substrate for the biosynthesis of the low-molecular thiol compound ergothioneine.</text>
</comment>
<organism evidence="8 9">
    <name type="scientific">Williamsia phyllosphaerae</name>
    <dbReference type="NCBI Taxonomy" id="885042"/>
    <lineage>
        <taxon>Bacteria</taxon>
        <taxon>Bacillati</taxon>
        <taxon>Actinomycetota</taxon>
        <taxon>Actinomycetes</taxon>
        <taxon>Mycobacteriales</taxon>
        <taxon>Nocardiaceae</taxon>
        <taxon>Williamsia</taxon>
    </lineage>
</organism>
<comment type="catalytic activity">
    <reaction evidence="4 5 6">
        <text>L-cysteine + L-glutamate + ATP = gamma-L-glutamyl-L-cysteine + ADP + phosphate + H(+)</text>
        <dbReference type="Rhea" id="RHEA:13285"/>
        <dbReference type="ChEBI" id="CHEBI:15378"/>
        <dbReference type="ChEBI" id="CHEBI:29985"/>
        <dbReference type="ChEBI" id="CHEBI:30616"/>
        <dbReference type="ChEBI" id="CHEBI:35235"/>
        <dbReference type="ChEBI" id="CHEBI:43474"/>
        <dbReference type="ChEBI" id="CHEBI:58173"/>
        <dbReference type="ChEBI" id="CHEBI:456216"/>
        <dbReference type="EC" id="6.3.2.2"/>
    </reaction>
</comment>
<keyword evidence="3 5" id="KW-0067">ATP-binding</keyword>
<dbReference type="EMBL" id="BMCS01000001">
    <property type="protein sequence ID" value="GGF17878.1"/>
    <property type="molecule type" value="Genomic_DNA"/>
</dbReference>
<comment type="caution">
    <text evidence="8">The sequence shown here is derived from an EMBL/GenBank/DDBJ whole genome shotgun (WGS) entry which is preliminary data.</text>
</comment>
<dbReference type="Proteomes" id="UP000632454">
    <property type="component" value="Unassembled WGS sequence"/>
</dbReference>
<dbReference type="EC" id="6.3.2.2" evidence="5"/>
<dbReference type="PANTHER" id="PTHR34378:SF1">
    <property type="entry name" value="GLUTAMATE--CYSTEINE LIGASE, CHLOROPLASTIC"/>
    <property type="match status" value="1"/>
</dbReference>
<dbReference type="PANTHER" id="PTHR34378">
    <property type="entry name" value="GLUTAMATE--CYSTEINE LIGASE, CHLOROPLASTIC"/>
    <property type="match status" value="1"/>
</dbReference>
<evidence type="ECO:0000256" key="7">
    <source>
        <dbReference type="SAM" id="MobiDB-lite"/>
    </source>
</evidence>
<accession>A0ABQ1UFG6</accession>
<keyword evidence="1 5" id="KW-0436">Ligase</keyword>
<dbReference type="HAMAP" id="MF_02034">
    <property type="entry name" value="EgtA"/>
    <property type="match status" value="1"/>
</dbReference>
<dbReference type="InterPro" id="IPR017809">
    <property type="entry name" value="EgtA_Actinobacteria"/>
</dbReference>
<dbReference type="InterPro" id="IPR006336">
    <property type="entry name" value="GCS2"/>
</dbReference>
<evidence type="ECO:0000256" key="1">
    <source>
        <dbReference type="ARBA" id="ARBA00022598"/>
    </source>
</evidence>
<evidence type="ECO:0000256" key="5">
    <source>
        <dbReference type="HAMAP-Rule" id="MF_02034"/>
    </source>
</evidence>
<dbReference type="Pfam" id="PF04107">
    <property type="entry name" value="GCS2"/>
    <property type="match status" value="1"/>
</dbReference>